<accession>A0A7W6HKS8</accession>
<protein>
    <submittedName>
        <fullName evidence="1">HAD superfamily hydrolase (TIGR01509 family)</fullName>
    </submittedName>
</protein>
<dbReference type="PANTHER" id="PTHR18901:SF38">
    <property type="entry name" value="PSEUDOURIDINE-5'-PHOSPHATASE"/>
    <property type="match status" value="1"/>
</dbReference>
<dbReference type="SFLD" id="SFLDG01129">
    <property type="entry name" value="C1.5:_HAD__Beta-PGM__Phosphata"/>
    <property type="match status" value="1"/>
</dbReference>
<comment type="caution">
    <text evidence="1">The sequence shown here is derived from an EMBL/GenBank/DDBJ whole genome shotgun (WGS) entry which is preliminary data.</text>
</comment>
<dbReference type="Gene3D" id="1.10.150.240">
    <property type="entry name" value="Putative phosphatase, domain 2"/>
    <property type="match status" value="1"/>
</dbReference>
<dbReference type="EMBL" id="JACIED010000002">
    <property type="protein sequence ID" value="MBB4007045.1"/>
    <property type="molecule type" value="Genomic_DNA"/>
</dbReference>
<proteinExistence type="predicted"/>
<dbReference type="AlphaFoldDB" id="A0A7W6HKS8"/>
<dbReference type="PANTHER" id="PTHR18901">
    <property type="entry name" value="2-DEOXYGLUCOSE-6-PHOSPHATE PHOSPHATASE 2"/>
    <property type="match status" value="1"/>
</dbReference>
<dbReference type="PRINTS" id="PR00413">
    <property type="entry name" value="HADHALOGNASE"/>
</dbReference>
<dbReference type="Proteomes" id="UP000544107">
    <property type="component" value="Unassembled WGS sequence"/>
</dbReference>
<organism evidence="1 2">
    <name type="scientific">Allorhizobium taibaishanense</name>
    <dbReference type="NCBI Taxonomy" id="887144"/>
    <lineage>
        <taxon>Bacteria</taxon>
        <taxon>Pseudomonadati</taxon>
        <taxon>Pseudomonadota</taxon>
        <taxon>Alphaproteobacteria</taxon>
        <taxon>Hyphomicrobiales</taxon>
        <taxon>Rhizobiaceae</taxon>
        <taxon>Rhizobium/Agrobacterium group</taxon>
        <taxon>Allorhizobium</taxon>
    </lineage>
</organism>
<dbReference type="Pfam" id="PF00702">
    <property type="entry name" value="Hydrolase"/>
    <property type="match status" value="1"/>
</dbReference>
<evidence type="ECO:0000313" key="2">
    <source>
        <dbReference type="Proteomes" id="UP000544107"/>
    </source>
</evidence>
<dbReference type="GO" id="GO:0016787">
    <property type="term" value="F:hydrolase activity"/>
    <property type="evidence" value="ECO:0007669"/>
    <property type="project" value="UniProtKB-KW"/>
</dbReference>
<dbReference type="InterPro" id="IPR036412">
    <property type="entry name" value="HAD-like_sf"/>
</dbReference>
<keyword evidence="1" id="KW-0378">Hydrolase</keyword>
<dbReference type="InterPro" id="IPR006439">
    <property type="entry name" value="HAD-SF_hydro_IA"/>
</dbReference>
<dbReference type="CDD" id="cd07505">
    <property type="entry name" value="HAD_BPGM-like"/>
    <property type="match status" value="1"/>
</dbReference>
<gene>
    <name evidence="1" type="ORF">GGQ71_001308</name>
</gene>
<dbReference type="SFLD" id="SFLDS00003">
    <property type="entry name" value="Haloacid_Dehalogenase"/>
    <property type="match status" value="1"/>
</dbReference>
<name>A0A7W6HKS8_9HYPH</name>
<dbReference type="InterPro" id="IPR023198">
    <property type="entry name" value="PGP-like_dom2"/>
</dbReference>
<dbReference type="RefSeq" id="WP_234801526.1">
    <property type="nucleotide sequence ID" value="NZ_JACIED010000002.1"/>
</dbReference>
<sequence>MLMLPRRPKAVVFDMDGIILDSEILYRKSVISAGVAAGLVVGPSVYEGMLGRPWDGIVGLLKDHYGQDFDTDAFRKVWLEHFDLLIALELKLKTGVVALLDTLDAHNIPRAICTSSDHSQVEDHLAGFGIRERFHEVIAKGDYVNGKPAPDPYLLAARRLGIDPADCLALEDSHNGIRSAAGAGMMAVMVPDLLPPNDEIRSIATLVIDDLHQCQAFFS</sequence>
<dbReference type="InterPro" id="IPR023214">
    <property type="entry name" value="HAD_sf"/>
</dbReference>
<evidence type="ECO:0000313" key="1">
    <source>
        <dbReference type="EMBL" id="MBB4007045.1"/>
    </source>
</evidence>
<dbReference type="Gene3D" id="3.40.50.1000">
    <property type="entry name" value="HAD superfamily/HAD-like"/>
    <property type="match status" value="1"/>
</dbReference>
<dbReference type="NCBIfam" id="TIGR01509">
    <property type="entry name" value="HAD-SF-IA-v3"/>
    <property type="match status" value="1"/>
</dbReference>
<reference evidence="1 2" key="1">
    <citation type="submission" date="2020-08" db="EMBL/GenBank/DDBJ databases">
        <title>Genomic Encyclopedia of Type Strains, Phase IV (KMG-IV): sequencing the most valuable type-strain genomes for metagenomic binning, comparative biology and taxonomic classification.</title>
        <authorList>
            <person name="Goeker M."/>
        </authorList>
    </citation>
    <scope>NUCLEOTIDE SEQUENCE [LARGE SCALE GENOMIC DNA]</scope>
    <source>
        <strain evidence="1 2">DSM 100021</strain>
    </source>
</reference>
<dbReference type="SUPFAM" id="SSF56784">
    <property type="entry name" value="HAD-like"/>
    <property type="match status" value="1"/>
</dbReference>